<reference evidence="1 2" key="1">
    <citation type="journal article" date="2018" name="Emerg. Microbes Infect.">
        <title>Genomic analysis of oral Campylobacter concisus strains identified a potential bacterial molecular marker associated with active Crohn's disease.</title>
        <authorList>
            <person name="Liu F."/>
            <person name="Ma R."/>
            <person name="Tay C.Y.A."/>
            <person name="Octavia S."/>
            <person name="Lan R."/>
            <person name="Chung H.K.L."/>
            <person name="Riordan S.M."/>
            <person name="Grimm M.C."/>
            <person name="Leong R.W."/>
            <person name="Tanaka M.M."/>
            <person name="Connor S."/>
            <person name="Zhang L."/>
        </authorList>
    </citation>
    <scope>NUCLEOTIDE SEQUENCE [LARGE SCALE GENOMIC DNA]</scope>
    <source>
        <strain evidence="1 2">P10CDO-S2</strain>
    </source>
</reference>
<dbReference type="AlphaFoldDB" id="A0A7S9NFM6"/>
<dbReference type="Proteomes" id="UP000594630">
    <property type="component" value="Chromosome"/>
</dbReference>
<organism evidence="1 2">
    <name type="scientific">Campylobacter concisus</name>
    <dbReference type="NCBI Taxonomy" id="199"/>
    <lineage>
        <taxon>Bacteria</taxon>
        <taxon>Pseudomonadati</taxon>
        <taxon>Campylobacterota</taxon>
        <taxon>Epsilonproteobacteria</taxon>
        <taxon>Campylobacterales</taxon>
        <taxon>Campylobacteraceae</taxon>
        <taxon>Campylobacter</taxon>
    </lineage>
</organism>
<dbReference type="EMBL" id="CP049274">
    <property type="protein sequence ID" value="QPH84889.1"/>
    <property type="molecule type" value="Genomic_DNA"/>
</dbReference>
<sequence>MKLLRMRTAFILNDILCIFSSFAKNFYTNATKKKFLLFIDKIEYTIKFYIDLLISALFQMVQNNSLANSTDMSKRLLFACYKIFKHNKSFTA</sequence>
<name>A0A7S9NFM6_9BACT</name>
<dbReference type="RefSeq" id="WP_107793470.1">
    <property type="nucleotide sequence ID" value="NZ_CP049274.1"/>
</dbReference>
<evidence type="ECO:0000313" key="2">
    <source>
        <dbReference type="Proteomes" id="UP000594630"/>
    </source>
</evidence>
<evidence type="ECO:0000313" key="1">
    <source>
        <dbReference type="EMBL" id="QPH84889.1"/>
    </source>
</evidence>
<protein>
    <submittedName>
        <fullName evidence="1">Uncharacterized protein</fullName>
    </submittedName>
</protein>
<gene>
    <name evidence="1" type="ORF">CVT06_07270</name>
</gene>
<accession>A0A7S9NFM6</accession>
<proteinExistence type="predicted"/>